<dbReference type="Proteomes" id="UP000054477">
    <property type="component" value="Unassembled WGS sequence"/>
</dbReference>
<sequence>YQGRYRKWCKSNNFLSMLPEDSKTRRDAAAEKLKQLQVDDHFTVIPEEEKPMPYSDEVFKEAAIQWLIETDQPIQAFEHPMFKHMISVAACATRGAKI</sequence>
<feature type="non-terminal residue" evidence="1">
    <location>
        <position position="98"/>
    </location>
</feature>
<reference evidence="1 2" key="1">
    <citation type="submission" date="2014-04" db="EMBL/GenBank/DDBJ databases">
        <authorList>
            <consortium name="DOE Joint Genome Institute"/>
            <person name="Kuo A."/>
            <person name="Kohler A."/>
            <person name="Nagy L.G."/>
            <person name="Floudas D."/>
            <person name="Copeland A."/>
            <person name="Barry K.W."/>
            <person name="Cichocki N."/>
            <person name="Veneault-Fourrey C."/>
            <person name="LaButti K."/>
            <person name="Lindquist E.A."/>
            <person name="Lipzen A."/>
            <person name="Lundell T."/>
            <person name="Morin E."/>
            <person name="Murat C."/>
            <person name="Sun H."/>
            <person name="Tunlid A."/>
            <person name="Henrissat B."/>
            <person name="Grigoriev I.V."/>
            <person name="Hibbett D.S."/>
            <person name="Martin F."/>
            <person name="Nordberg H.P."/>
            <person name="Cantor M.N."/>
            <person name="Hua S.X."/>
        </authorList>
    </citation>
    <scope>NUCLEOTIDE SEQUENCE [LARGE SCALE GENOMIC DNA]</scope>
    <source>
        <strain evidence="1 2">LaAM-08-1</strain>
    </source>
</reference>
<accession>A0A0C9WX54</accession>
<protein>
    <submittedName>
        <fullName evidence="1">Uncharacterized protein</fullName>
    </submittedName>
</protein>
<evidence type="ECO:0000313" key="1">
    <source>
        <dbReference type="EMBL" id="KIJ89926.1"/>
    </source>
</evidence>
<evidence type="ECO:0000313" key="2">
    <source>
        <dbReference type="Proteomes" id="UP000054477"/>
    </source>
</evidence>
<feature type="non-terminal residue" evidence="1">
    <location>
        <position position="1"/>
    </location>
</feature>
<name>A0A0C9WX54_9AGAR</name>
<reference evidence="2" key="2">
    <citation type="submission" date="2015-01" db="EMBL/GenBank/DDBJ databases">
        <title>Evolutionary Origins and Diversification of the Mycorrhizal Mutualists.</title>
        <authorList>
            <consortium name="DOE Joint Genome Institute"/>
            <consortium name="Mycorrhizal Genomics Consortium"/>
            <person name="Kohler A."/>
            <person name="Kuo A."/>
            <person name="Nagy L.G."/>
            <person name="Floudas D."/>
            <person name="Copeland A."/>
            <person name="Barry K.W."/>
            <person name="Cichocki N."/>
            <person name="Veneault-Fourrey C."/>
            <person name="LaButti K."/>
            <person name="Lindquist E.A."/>
            <person name="Lipzen A."/>
            <person name="Lundell T."/>
            <person name="Morin E."/>
            <person name="Murat C."/>
            <person name="Riley R."/>
            <person name="Ohm R."/>
            <person name="Sun H."/>
            <person name="Tunlid A."/>
            <person name="Henrissat B."/>
            <person name="Grigoriev I.V."/>
            <person name="Hibbett D.S."/>
            <person name="Martin F."/>
        </authorList>
    </citation>
    <scope>NUCLEOTIDE SEQUENCE [LARGE SCALE GENOMIC DNA]</scope>
    <source>
        <strain evidence="2">LaAM-08-1</strain>
    </source>
</reference>
<organism evidence="1 2">
    <name type="scientific">Laccaria amethystina LaAM-08-1</name>
    <dbReference type="NCBI Taxonomy" id="1095629"/>
    <lineage>
        <taxon>Eukaryota</taxon>
        <taxon>Fungi</taxon>
        <taxon>Dikarya</taxon>
        <taxon>Basidiomycota</taxon>
        <taxon>Agaricomycotina</taxon>
        <taxon>Agaricomycetes</taxon>
        <taxon>Agaricomycetidae</taxon>
        <taxon>Agaricales</taxon>
        <taxon>Agaricineae</taxon>
        <taxon>Hydnangiaceae</taxon>
        <taxon>Laccaria</taxon>
    </lineage>
</organism>
<dbReference type="OrthoDB" id="3256444at2759"/>
<proteinExistence type="predicted"/>
<dbReference type="EMBL" id="KN839361">
    <property type="protein sequence ID" value="KIJ89926.1"/>
    <property type="molecule type" value="Genomic_DNA"/>
</dbReference>
<dbReference type="AlphaFoldDB" id="A0A0C9WX54"/>
<keyword evidence="2" id="KW-1185">Reference proteome</keyword>
<gene>
    <name evidence="1" type="ORF">K443DRAFT_60052</name>
</gene>
<dbReference type="HOGENOM" id="CLU_161754_0_0_1"/>